<reference evidence="1" key="1">
    <citation type="submission" date="2020-04" db="EMBL/GenBank/DDBJ databases">
        <authorList>
            <person name="Chiriac C."/>
            <person name="Salcher M."/>
            <person name="Ghai R."/>
            <person name="Kavagutti S V."/>
        </authorList>
    </citation>
    <scope>NUCLEOTIDE SEQUENCE</scope>
</reference>
<dbReference type="EMBL" id="LR796406">
    <property type="protein sequence ID" value="CAB4142185.1"/>
    <property type="molecule type" value="Genomic_DNA"/>
</dbReference>
<proteinExistence type="predicted"/>
<accession>A0A6J5M5A2</accession>
<evidence type="ECO:0000313" key="1">
    <source>
        <dbReference type="EMBL" id="CAB4142185.1"/>
    </source>
</evidence>
<name>A0A6J5M5A2_9CAUD</name>
<organism evidence="1">
    <name type="scientific">uncultured Caudovirales phage</name>
    <dbReference type="NCBI Taxonomy" id="2100421"/>
    <lineage>
        <taxon>Viruses</taxon>
        <taxon>Duplodnaviria</taxon>
        <taxon>Heunggongvirae</taxon>
        <taxon>Uroviricota</taxon>
        <taxon>Caudoviricetes</taxon>
        <taxon>Peduoviridae</taxon>
        <taxon>Maltschvirus</taxon>
        <taxon>Maltschvirus maltsch</taxon>
    </lineage>
</organism>
<gene>
    <name evidence="1" type="ORF">UFOVP445_4</name>
</gene>
<protein>
    <submittedName>
        <fullName evidence="1">Uncharacterized protein</fullName>
    </submittedName>
</protein>
<sequence>MPASGILVDAVNAVKTQLTALSFVPITDPRNARPMSVLIELPTVTAFTYNVGDIRLTLRILAPPPGNQDAGDYLMTIADQIMNSPIAVTDLRPGLVSIGGQDLPSYDLTVAVAVRRN</sequence>